<comment type="caution">
    <text evidence="2">The sequence shown here is derived from an EMBL/GenBank/DDBJ whole genome shotgun (WGS) entry which is preliminary data.</text>
</comment>
<dbReference type="PANTHER" id="PTHR43792:SF1">
    <property type="entry name" value="N-ACETYLTRANSFERASE DOMAIN-CONTAINING PROTEIN"/>
    <property type="match status" value="1"/>
</dbReference>
<dbReference type="EMBL" id="VLKI01000004">
    <property type="protein sequence ID" value="TWH87558.1"/>
    <property type="molecule type" value="Genomic_DNA"/>
</dbReference>
<name>A0A562JWK2_9BACI</name>
<keyword evidence="2" id="KW-0808">Transferase</keyword>
<dbReference type="GO" id="GO:0016747">
    <property type="term" value="F:acyltransferase activity, transferring groups other than amino-acyl groups"/>
    <property type="evidence" value="ECO:0007669"/>
    <property type="project" value="InterPro"/>
</dbReference>
<reference evidence="2 3" key="1">
    <citation type="journal article" date="2015" name="Stand. Genomic Sci.">
        <title>Genomic Encyclopedia of Bacterial and Archaeal Type Strains, Phase III: the genomes of soil and plant-associated and newly described type strains.</title>
        <authorList>
            <person name="Whitman W.B."/>
            <person name="Woyke T."/>
            <person name="Klenk H.P."/>
            <person name="Zhou Y."/>
            <person name="Lilburn T.G."/>
            <person name="Beck B.J."/>
            <person name="De Vos P."/>
            <person name="Vandamme P."/>
            <person name="Eisen J.A."/>
            <person name="Garrity G."/>
            <person name="Hugenholtz P."/>
            <person name="Kyrpides N.C."/>
        </authorList>
    </citation>
    <scope>NUCLEOTIDE SEQUENCE [LARGE SCALE GENOMIC DNA]</scope>
    <source>
        <strain evidence="2 3">CGMCC 1.10115</strain>
    </source>
</reference>
<dbReference type="Proteomes" id="UP000318667">
    <property type="component" value="Unassembled WGS sequence"/>
</dbReference>
<dbReference type="SUPFAM" id="SSF55729">
    <property type="entry name" value="Acyl-CoA N-acyltransferases (Nat)"/>
    <property type="match status" value="1"/>
</dbReference>
<dbReference type="AlphaFoldDB" id="A0A562JWK2"/>
<dbReference type="InterPro" id="IPR016181">
    <property type="entry name" value="Acyl_CoA_acyltransferase"/>
</dbReference>
<evidence type="ECO:0000313" key="3">
    <source>
        <dbReference type="Proteomes" id="UP000318667"/>
    </source>
</evidence>
<keyword evidence="3" id="KW-1185">Reference proteome</keyword>
<evidence type="ECO:0000313" key="2">
    <source>
        <dbReference type="EMBL" id="TWH87558.1"/>
    </source>
</evidence>
<dbReference type="PANTHER" id="PTHR43792">
    <property type="entry name" value="GNAT FAMILY, PUTATIVE (AFU_ORTHOLOGUE AFUA_3G00765)-RELATED-RELATED"/>
    <property type="match status" value="1"/>
</dbReference>
<proteinExistence type="predicted"/>
<dbReference type="Gene3D" id="3.40.630.30">
    <property type="match status" value="1"/>
</dbReference>
<dbReference type="RefSeq" id="WP_242020942.1">
    <property type="nucleotide sequence ID" value="NZ_CBCSDC010000001.1"/>
</dbReference>
<feature type="domain" description="N-acetyltransferase" evidence="1">
    <location>
        <begin position="11"/>
        <end position="170"/>
    </location>
</feature>
<organism evidence="2 3">
    <name type="scientific">Cytobacillus oceanisediminis</name>
    <dbReference type="NCBI Taxonomy" id="665099"/>
    <lineage>
        <taxon>Bacteria</taxon>
        <taxon>Bacillati</taxon>
        <taxon>Bacillota</taxon>
        <taxon>Bacilli</taxon>
        <taxon>Bacillales</taxon>
        <taxon>Bacillaceae</taxon>
        <taxon>Cytobacillus</taxon>
    </lineage>
</organism>
<protein>
    <submittedName>
        <fullName evidence="2">Ribosomal-protein-alanine N-acetyltransferase</fullName>
    </submittedName>
</protein>
<dbReference type="Pfam" id="PF13302">
    <property type="entry name" value="Acetyltransf_3"/>
    <property type="match status" value="1"/>
</dbReference>
<dbReference type="GeneID" id="65403012"/>
<gene>
    <name evidence="2" type="ORF">IQ19_01799</name>
</gene>
<dbReference type="PROSITE" id="PS51186">
    <property type="entry name" value="GNAT"/>
    <property type="match status" value="1"/>
</dbReference>
<dbReference type="InterPro" id="IPR051531">
    <property type="entry name" value="N-acetyltransferase"/>
</dbReference>
<accession>A0A562JWK2</accession>
<evidence type="ECO:0000259" key="1">
    <source>
        <dbReference type="PROSITE" id="PS51186"/>
    </source>
</evidence>
<sequence length="170" mass="19232">MMTYHFKTERLLLRTMQTDDLDAVFQIWGSADVMKYCGGASTKDRIQRSIEFYKKLQDEKGYSVYTVLLKESTSVIGVCGFNPSENEEEAELLYHLDQRYWGKGFAAEAAAACVTDIRKNNTGIKKIIAAVDPANPASGKVLTKIGMTAKGMKWFEDTQQEELYFELDLT</sequence>
<dbReference type="InterPro" id="IPR000182">
    <property type="entry name" value="GNAT_dom"/>
</dbReference>